<keyword evidence="2" id="KW-0238">DNA-binding</keyword>
<dbReference type="CDD" id="cd07377">
    <property type="entry name" value="WHTH_GntR"/>
    <property type="match status" value="1"/>
</dbReference>
<evidence type="ECO:0000313" key="5">
    <source>
        <dbReference type="EMBL" id="RST83868.1"/>
    </source>
</evidence>
<dbReference type="RefSeq" id="WP_126702011.1">
    <property type="nucleotide sequence ID" value="NZ_RWKW01000099.1"/>
</dbReference>
<reference evidence="5 6" key="1">
    <citation type="submission" date="2018-12" db="EMBL/GenBank/DDBJ databases">
        <title>Mesorhizobium carbonis sp. nov., isolated from coal mine water.</title>
        <authorList>
            <person name="Xin W."/>
            <person name="Xu Z."/>
            <person name="Xiang F."/>
            <person name="Zhang J."/>
            <person name="Xi L."/>
            <person name="Liu J."/>
        </authorList>
    </citation>
    <scope>NUCLEOTIDE SEQUENCE [LARGE SCALE GENOMIC DNA]</scope>
    <source>
        <strain evidence="5 6">B2.3</strain>
    </source>
</reference>
<dbReference type="SMART" id="SM00345">
    <property type="entry name" value="HTH_GNTR"/>
    <property type="match status" value="1"/>
</dbReference>
<dbReference type="PANTHER" id="PTHR43537">
    <property type="entry name" value="TRANSCRIPTIONAL REGULATOR, GNTR FAMILY"/>
    <property type="match status" value="1"/>
</dbReference>
<dbReference type="Proteomes" id="UP000278398">
    <property type="component" value="Unassembled WGS sequence"/>
</dbReference>
<dbReference type="Gene3D" id="1.10.10.10">
    <property type="entry name" value="Winged helix-like DNA-binding domain superfamily/Winged helix DNA-binding domain"/>
    <property type="match status" value="1"/>
</dbReference>
<dbReference type="SMART" id="SM00895">
    <property type="entry name" value="FCD"/>
    <property type="match status" value="1"/>
</dbReference>
<dbReference type="PROSITE" id="PS50949">
    <property type="entry name" value="HTH_GNTR"/>
    <property type="match status" value="1"/>
</dbReference>
<dbReference type="InterPro" id="IPR036390">
    <property type="entry name" value="WH_DNA-bd_sf"/>
</dbReference>
<dbReference type="PANTHER" id="PTHR43537:SF45">
    <property type="entry name" value="GNTR FAMILY REGULATORY PROTEIN"/>
    <property type="match status" value="1"/>
</dbReference>
<proteinExistence type="predicted"/>
<evidence type="ECO:0000256" key="2">
    <source>
        <dbReference type="ARBA" id="ARBA00023125"/>
    </source>
</evidence>
<organism evidence="5 6">
    <name type="scientific">Aquibium carbonis</name>
    <dbReference type="NCBI Taxonomy" id="2495581"/>
    <lineage>
        <taxon>Bacteria</taxon>
        <taxon>Pseudomonadati</taxon>
        <taxon>Pseudomonadota</taxon>
        <taxon>Alphaproteobacteria</taxon>
        <taxon>Hyphomicrobiales</taxon>
        <taxon>Phyllobacteriaceae</taxon>
        <taxon>Aquibium</taxon>
    </lineage>
</organism>
<dbReference type="Pfam" id="PF00392">
    <property type="entry name" value="GntR"/>
    <property type="match status" value="1"/>
</dbReference>
<keyword evidence="6" id="KW-1185">Reference proteome</keyword>
<dbReference type="OrthoDB" id="9810548at2"/>
<dbReference type="SUPFAM" id="SSF48008">
    <property type="entry name" value="GntR ligand-binding domain-like"/>
    <property type="match status" value="1"/>
</dbReference>
<dbReference type="Pfam" id="PF07729">
    <property type="entry name" value="FCD"/>
    <property type="match status" value="1"/>
</dbReference>
<name>A0A429YR22_9HYPH</name>
<dbReference type="InterPro" id="IPR008920">
    <property type="entry name" value="TF_FadR/GntR_C"/>
</dbReference>
<dbReference type="GO" id="GO:0003677">
    <property type="term" value="F:DNA binding"/>
    <property type="evidence" value="ECO:0007669"/>
    <property type="project" value="UniProtKB-KW"/>
</dbReference>
<evidence type="ECO:0000256" key="1">
    <source>
        <dbReference type="ARBA" id="ARBA00023015"/>
    </source>
</evidence>
<dbReference type="InterPro" id="IPR000524">
    <property type="entry name" value="Tscrpt_reg_HTH_GntR"/>
</dbReference>
<keyword evidence="3" id="KW-0804">Transcription</keyword>
<gene>
    <name evidence="5" type="ORF">EJC49_21640</name>
</gene>
<dbReference type="SUPFAM" id="SSF46785">
    <property type="entry name" value="Winged helix' DNA-binding domain"/>
    <property type="match status" value="1"/>
</dbReference>
<sequence length="245" mass="26602">MRKASPDMNVSSFSAALVKAADNPSGAVAHGSAAMRVYAALRAQIISLHLLPDTTLVRNDIARSFGVSQSPVREAIQKLEQEGLVISYPQSRTVVSKIDVAHARETQFLRVSVELEVAQTLAQAANPALLGPTSRLLRMQKLAGDDCDIGEFTTLDRLFHLSLFEAAGVRALWHVIADRSGHIDRLRRLNLPDPGKIAQVLRDHEAILSAIASGDRGEVEAAVRTHLSGTLAAVAKIRDQHPHYF</sequence>
<evidence type="ECO:0000259" key="4">
    <source>
        <dbReference type="PROSITE" id="PS50949"/>
    </source>
</evidence>
<dbReference type="GO" id="GO:0003700">
    <property type="term" value="F:DNA-binding transcription factor activity"/>
    <property type="evidence" value="ECO:0007669"/>
    <property type="project" value="InterPro"/>
</dbReference>
<protein>
    <submittedName>
        <fullName evidence="5">GntR family transcriptional regulator</fullName>
    </submittedName>
</protein>
<dbReference type="InterPro" id="IPR036388">
    <property type="entry name" value="WH-like_DNA-bd_sf"/>
</dbReference>
<dbReference type="AlphaFoldDB" id="A0A429YR22"/>
<keyword evidence="1" id="KW-0805">Transcription regulation</keyword>
<dbReference type="InterPro" id="IPR011711">
    <property type="entry name" value="GntR_C"/>
</dbReference>
<dbReference type="Gene3D" id="1.20.120.530">
    <property type="entry name" value="GntR ligand-binding domain-like"/>
    <property type="match status" value="1"/>
</dbReference>
<accession>A0A429YR22</accession>
<evidence type="ECO:0000256" key="3">
    <source>
        <dbReference type="ARBA" id="ARBA00023163"/>
    </source>
</evidence>
<feature type="domain" description="HTH gntR-type" evidence="4">
    <location>
        <begin position="31"/>
        <end position="98"/>
    </location>
</feature>
<evidence type="ECO:0000313" key="6">
    <source>
        <dbReference type="Proteomes" id="UP000278398"/>
    </source>
</evidence>
<dbReference type="EMBL" id="RWKW01000099">
    <property type="protein sequence ID" value="RST83868.1"/>
    <property type="molecule type" value="Genomic_DNA"/>
</dbReference>
<comment type="caution">
    <text evidence="5">The sequence shown here is derived from an EMBL/GenBank/DDBJ whole genome shotgun (WGS) entry which is preliminary data.</text>
</comment>